<proteinExistence type="predicted"/>
<accession>A0A1C3X1H2</accession>
<protein>
    <submittedName>
        <fullName evidence="1">Uncharacterized protein</fullName>
    </submittedName>
</protein>
<sequence length="100" mass="10315">MPLGGSQEINASGSTKATKIACGFARITLDAVSVRLDPEVLLIASSFVASHDNPKDAAGADCRLQLALMRITFAAIFSASSVGLQAKMLSGRPAAHQTLS</sequence>
<evidence type="ECO:0000313" key="2">
    <source>
        <dbReference type="Proteomes" id="UP000199435"/>
    </source>
</evidence>
<dbReference type="Proteomes" id="UP000199435">
    <property type="component" value="Unassembled WGS sequence"/>
</dbReference>
<evidence type="ECO:0000313" key="1">
    <source>
        <dbReference type="EMBL" id="SCB45824.1"/>
    </source>
</evidence>
<reference evidence="2" key="1">
    <citation type="submission" date="2016-08" db="EMBL/GenBank/DDBJ databases">
        <authorList>
            <person name="Varghese N."/>
            <person name="Submissions Spin"/>
        </authorList>
    </citation>
    <scope>NUCLEOTIDE SEQUENCE [LARGE SCALE GENOMIC DNA]</scope>
    <source>
        <strain evidence="2">HAMBI 2971</strain>
    </source>
</reference>
<keyword evidence="2" id="KW-1185">Reference proteome</keyword>
<dbReference type="AlphaFoldDB" id="A0A1C3X1H2"/>
<name>A0A1C3X1H2_9HYPH</name>
<dbReference type="EMBL" id="FMAH01000050">
    <property type="protein sequence ID" value="SCB45824.1"/>
    <property type="molecule type" value="Genomic_DNA"/>
</dbReference>
<gene>
    <name evidence="1" type="ORF">GA0061102_105030</name>
</gene>
<organism evidence="1 2">
    <name type="scientific">Rhizobium miluonense</name>
    <dbReference type="NCBI Taxonomy" id="411945"/>
    <lineage>
        <taxon>Bacteria</taxon>
        <taxon>Pseudomonadati</taxon>
        <taxon>Pseudomonadota</taxon>
        <taxon>Alphaproteobacteria</taxon>
        <taxon>Hyphomicrobiales</taxon>
        <taxon>Rhizobiaceae</taxon>
        <taxon>Rhizobium/Agrobacterium group</taxon>
        <taxon>Rhizobium</taxon>
    </lineage>
</organism>